<protein>
    <submittedName>
        <fullName evidence="5">Serine/threonine-protein kinase CTR1</fullName>
    </submittedName>
</protein>
<dbReference type="GO" id="GO:0005524">
    <property type="term" value="F:ATP binding"/>
    <property type="evidence" value="ECO:0007669"/>
    <property type="project" value="UniProtKB-KW"/>
</dbReference>
<accession>A0A369JKG9</accession>
<dbReference type="EMBL" id="LUEZ02000056">
    <property type="protein sequence ID" value="RDB20905.1"/>
    <property type="molecule type" value="Genomic_DNA"/>
</dbReference>
<evidence type="ECO:0000256" key="2">
    <source>
        <dbReference type="ARBA" id="ARBA00022840"/>
    </source>
</evidence>
<dbReference type="Proteomes" id="UP000076154">
    <property type="component" value="Unassembled WGS sequence"/>
</dbReference>
<dbReference type="InterPro" id="IPR051681">
    <property type="entry name" value="Ser/Thr_Kinases-Pseudokinases"/>
</dbReference>
<keyword evidence="5" id="KW-0808">Transferase</keyword>
<feature type="region of interest" description="Disordered" evidence="3">
    <location>
        <begin position="717"/>
        <end position="746"/>
    </location>
</feature>
<dbReference type="STRING" id="39966.A0A369JKG9"/>
<organism evidence="5 6">
    <name type="scientific">Hypsizygus marmoreus</name>
    <name type="common">White beech mushroom</name>
    <name type="synonym">Agaricus marmoreus</name>
    <dbReference type="NCBI Taxonomy" id="39966"/>
    <lineage>
        <taxon>Eukaryota</taxon>
        <taxon>Fungi</taxon>
        <taxon>Dikarya</taxon>
        <taxon>Basidiomycota</taxon>
        <taxon>Agaricomycotina</taxon>
        <taxon>Agaricomycetes</taxon>
        <taxon>Agaricomycetidae</taxon>
        <taxon>Agaricales</taxon>
        <taxon>Tricholomatineae</taxon>
        <taxon>Lyophyllaceae</taxon>
        <taxon>Hypsizygus</taxon>
    </lineage>
</organism>
<keyword evidence="5" id="KW-0418">Kinase</keyword>
<dbReference type="GO" id="GO:0004674">
    <property type="term" value="F:protein serine/threonine kinase activity"/>
    <property type="evidence" value="ECO:0007669"/>
    <property type="project" value="TreeGrafter"/>
</dbReference>
<dbReference type="SUPFAM" id="SSF56112">
    <property type="entry name" value="Protein kinase-like (PK-like)"/>
    <property type="match status" value="1"/>
</dbReference>
<keyword evidence="1" id="KW-0547">Nucleotide-binding</keyword>
<dbReference type="AlphaFoldDB" id="A0A369JKG9"/>
<dbReference type="PANTHER" id="PTHR44329">
    <property type="entry name" value="SERINE/THREONINE-PROTEIN KINASE TNNI3K-RELATED"/>
    <property type="match status" value="1"/>
</dbReference>
<evidence type="ECO:0000256" key="1">
    <source>
        <dbReference type="ARBA" id="ARBA00022741"/>
    </source>
</evidence>
<feature type="domain" description="Protein kinase" evidence="4">
    <location>
        <begin position="200"/>
        <end position="463"/>
    </location>
</feature>
<keyword evidence="6" id="KW-1185">Reference proteome</keyword>
<keyword evidence="2" id="KW-0067">ATP-binding</keyword>
<dbReference type="Gene3D" id="1.10.510.10">
    <property type="entry name" value="Transferase(Phosphotransferase) domain 1"/>
    <property type="match status" value="1"/>
</dbReference>
<dbReference type="PROSITE" id="PS50011">
    <property type="entry name" value="PROTEIN_KINASE_DOM"/>
    <property type="match status" value="1"/>
</dbReference>
<dbReference type="InterPro" id="IPR011009">
    <property type="entry name" value="Kinase-like_dom_sf"/>
</dbReference>
<dbReference type="InterPro" id="IPR001245">
    <property type="entry name" value="Ser-Thr/Tyr_kinase_cat_dom"/>
</dbReference>
<evidence type="ECO:0000256" key="3">
    <source>
        <dbReference type="SAM" id="MobiDB-lite"/>
    </source>
</evidence>
<name>A0A369JKG9_HYPMA</name>
<dbReference type="SMART" id="SM00220">
    <property type="entry name" value="S_TKc"/>
    <property type="match status" value="1"/>
</dbReference>
<dbReference type="Pfam" id="PF07714">
    <property type="entry name" value="PK_Tyr_Ser-Thr"/>
    <property type="match status" value="1"/>
</dbReference>
<dbReference type="PANTHER" id="PTHR44329:SF298">
    <property type="entry name" value="MIXED LINEAGE KINASE DOMAIN-LIKE PROTEIN"/>
    <property type="match status" value="1"/>
</dbReference>
<dbReference type="InterPro" id="IPR008271">
    <property type="entry name" value="Ser/Thr_kinase_AS"/>
</dbReference>
<reference evidence="5" key="1">
    <citation type="submission" date="2018-04" db="EMBL/GenBank/DDBJ databases">
        <title>Whole genome sequencing of Hypsizygus marmoreus.</title>
        <authorList>
            <person name="Choi I.-G."/>
            <person name="Min B."/>
            <person name="Kim J.-G."/>
            <person name="Kim S."/>
            <person name="Oh Y.-L."/>
            <person name="Kong W.-S."/>
            <person name="Park H."/>
            <person name="Jeong J."/>
            <person name="Song E.-S."/>
        </authorList>
    </citation>
    <scope>NUCLEOTIDE SEQUENCE [LARGE SCALE GENOMIC DNA]</scope>
    <source>
        <strain evidence="5">51987-8</strain>
    </source>
</reference>
<evidence type="ECO:0000259" key="4">
    <source>
        <dbReference type="PROSITE" id="PS50011"/>
    </source>
</evidence>
<dbReference type="InParanoid" id="A0A369JKG9"/>
<proteinExistence type="predicted"/>
<feature type="compositionally biased region" description="Polar residues" evidence="3">
    <location>
        <begin position="724"/>
        <end position="737"/>
    </location>
</feature>
<evidence type="ECO:0000313" key="6">
    <source>
        <dbReference type="Proteomes" id="UP000076154"/>
    </source>
</evidence>
<dbReference type="InterPro" id="IPR000719">
    <property type="entry name" value="Prot_kinase_dom"/>
</dbReference>
<comment type="caution">
    <text evidence="5">The sequence shown here is derived from an EMBL/GenBank/DDBJ whole genome shotgun (WGS) entry which is preliminary data.</text>
</comment>
<gene>
    <name evidence="5" type="primary">CTR1</name>
    <name evidence="5" type="ORF">Hypma_012006</name>
</gene>
<dbReference type="PROSITE" id="PS00108">
    <property type="entry name" value="PROTEIN_KINASE_ST"/>
    <property type="match status" value="1"/>
</dbReference>
<sequence>MSLASSLGRPIDTPNRLDYFIALKEEFGTDAAKYRRILNIIRGWLEKTGYAGFSCIADEVQEISRLLKERPRLIRDVNAVLPVGFLVGCFTDEEKAEYVILIAPTTGQILATSSELDVPEPSSTREIRMVLPVEEDRKEVVETCRSNPQRASCLSQLLQREVDDPRLDHAYKRMVLRRLIDLAKATLSLPPSLSLPNVSRDGVYPEVNGGYADIYKGKIKGQTVCIKSLRLFSAHGGAETKLKDFLREVLVWKRLSHPNVLPFLGANKTLFPFSSLDLISPWMKHGNLRMFLRNNPGHDRLTATAEIVSGLIYLHEYRPPIYHRDIKAVNVLVNDELHCCIGDFGLSSIAGSQRIESKSLASGTVRWQAPELLNESEEASKDDPAAADVYALGCTISEIYTGEIPFHNLDRDSTVIAAVMQGRKPELPSSDVGASDELQSLILSCWETRPQVRPTMRRIGDLLRDMGASVQDTPCARDHALPVTPDLGPLDDAIAWIDKELTQWEKSSENEHEHTLVSILHDTEKDHLSPKVRDPRAAGIHKKIDLPPLITPSANNIGGLLTPISPDAFPPILTPRGESAEPEGPLYIPYTPRKPFTHRSSPLSPFAAQFLPSLPSPPDTPTANAGASVSHSAAVSLGAPVIQLNAGAAAFLPSPKIRVKTHKLSLDAPAFIPPFSKGVLAAHKIPTMETPPATPPPSLSKSLNPEAMAFVPPAVGARTPIRGSRSSTTPPEVISTTTPPPRKGDDVQELCLTVPGIALEGERPIVAAGVISPPATPLRLNPNAPVFSLGRPT</sequence>
<evidence type="ECO:0000313" key="5">
    <source>
        <dbReference type="EMBL" id="RDB20905.1"/>
    </source>
</evidence>
<dbReference type="OrthoDB" id="3248549at2759"/>